<accession>A0A508AA49</accession>
<keyword evidence="2" id="KW-1185">Reference proteome</keyword>
<dbReference type="EMBL" id="VICE01000078">
    <property type="protein sequence ID" value="TQD45364.1"/>
    <property type="molecule type" value="Genomic_DNA"/>
</dbReference>
<organism evidence="1 2">
    <name type="scientific">Marilutibacter aestuarii</name>
    <dbReference type="NCBI Taxonomy" id="1706195"/>
    <lineage>
        <taxon>Bacteria</taxon>
        <taxon>Pseudomonadati</taxon>
        <taxon>Pseudomonadota</taxon>
        <taxon>Gammaproteobacteria</taxon>
        <taxon>Lysobacterales</taxon>
        <taxon>Lysobacteraceae</taxon>
        <taxon>Marilutibacter</taxon>
    </lineage>
</organism>
<proteinExistence type="predicted"/>
<dbReference type="AlphaFoldDB" id="A0A508AA49"/>
<name>A0A508AA49_9GAMM</name>
<dbReference type="Proteomes" id="UP000318212">
    <property type="component" value="Unassembled WGS sequence"/>
</dbReference>
<sequence length="123" mass="13122">MIFAVATDEATLMVFPGAGEAIGYCEAIDVEDGGWLFWDETGTALAPRFFVPNHRGPFVVGGGRYDLVPAPHLAGLDQDMAAIRQLEANPYFPTLEAVESHLANKAALRRTGDGLAPPDTHGV</sequence>
<evidence type="ECO:0000313" key="2">
    <source>
        <dbReference type="Proteomes" id="UP000318212"/>
    </source>
</evidence>
<evidence type="ECO:0000313" key="1">
    <source>
        <dbReference type="EMBL" id="TQD45364.1"/>
    </source>
</evidence>
<dbReference type="RefSeq" id="WP_141518335.1">
    <property type="nucleotide sequence ID" value="NZ_VICE01000078.1"/>
</dbReference>
<reference evidence="1 2" key="1">
    <citation type="submission" date="2019-06" db="EMBL/GenBank/DDBJ databases">
        <title>Lysobacter alkalisoli sp. nov. isolated from saline soil.</title>
        <authorList>
            <person name="Sun J.-Q."/>
            <person name="Xu L."/>
        </authorList>
    </citation>
    <scope>NUCLEOTIDE SEQUENCE [LARGE SCALE GENOMIC DNA]</scope>
    <source>
        <strain evidence="1 2">JCM 31130</strain>
    </source>
</reference>
<gene>
    <name evidence="1" type="ORF">FKV25_08340</name>
</gene>
<protein>
    <submittedName>
        <fullName evidence="1">Uncharacterized protein</fullName>
    </submittedName>
</protein>
<comment type="caution">
    <text evidence="1">The sequence shown here is derived from an EMBL/GenBank/DDBJ whole genome shotgun (WGS) entry which is preliminary data.</text>
</comment>
<dbReference type="OrthoDB" id="7018905at2"/>